<evidence type="ECO:0000256" key="6">
    <source>
        <dbReference type="ARBA" id="ARBA00022617"/>
    </source>
</evidence>
<dbReference type="InterPro" id="IPR001128">
    <property type="entry name" value="Cyt_P450"/>
</dbReference>
<dbReference type="PRINTS" id="PR00385">
    <property type="entry name" value="P450"/>
</dbReference>
<sequence length="535" mass="60793">MLFYLILLFVGAILYLYVEITKKYGTFKAIGVPEYNPKFPLGSPNHWKLATGITEIYKRLNFINSVDEVYDAFPNEKLVAHFQGGSPQLVVRDMELAKLVLIKDFDHFVDRRGLELTEETEAQKAMGLMLTMLKGDQWKAIRNTLSPVFTSGKLKGMTPIINKLGQDLVKHLEPLARSGEEFEAKQSMVNFTTDVIAECGFGINAQAMLNPDSVFKQNVMKLSGGPKGSIMGMIRFVMILFLNPLARMLKIKIMNEESLNYFIKVIRQTMATRKESKTRRNDLIDLILDALKDDSQDPKPVEDAQFEKDAQIEVNTPFQSIPEEELELYIVSNAFILFFAGLETSSTIMAVCSVFLATHPDVQERLHLEIQDAIDDHGSQDLPYERIHSLPYLDMVVNETLRHFPLAIMERQCVKDYKFPGYDFVVPAGMLVQVPSPAIMKDAKYFPDPLRFNPENFNEENKAKRSPYAFLAFGQGPRNCIGMRFALLQVKIAIIRLLANYEILRSPKTNDQFRPSPKSPSGQPINGTFIRIAKR</sequence>
<dbReference type="GO" id="GO:0005789">
    <property type="term" value="C:endoplasmic reticulum membrane"/>
    <property type="evidence" value="ECO:0007669"/>
    <property type="project" value="UniProtKB-SubCell"/>
</dbReference>
<evidence type="ECO:0000256" key="15">
    <source>
        <dbReference type="RuleBase" id="RU000461"/>
    </source>
</evidence>
<comment type="cofactor">
    <cofactor evidence="1 14">
        <name>heme</name>
        <dbReference type="ChEBI" id="CHEBI:30413"/>
    </cofactor>
</comment>
<dbReference type="InterPro" id="IPR017972">
    <property type="entry name" value="Cyt_P450_CS"/>
</dbReference>
<name>A0A088DJD1_TIGJA</name>
<dbReference type="PANTHER" id="PTHR24292">
    <property type="entry name" value="CYTOCHROME P450"/>
    <property type="match status" value="1"/>
</dbReference>
<dbReference type="InterPro" id="IPR002403">
    <property type="entry name" value="Cyt_P450_E_grp-IV"/>
</dbReference>
<dbReference type="InterPro" id="IPR050476">
    <property type="entry name" value="Insect_CytP450_Detox"/>
</dbReference>
<dbReference type="CDD" id="cd11056">
    <property type="entry name" value="CYP6-like"/>
    <property type="match status" value="1"/>
</dbReference>
<dbReference type="GO" id="GO:0016705">
    <property type="term" value="F:oxidoreductase activity, acting on paired donors, with incorporation or reduction of molecular oxygen"/>
    <property type="evidence" value="ECO:0007669"/>
    <property type="project" value="InterPro"/>
</dbReference>
<gene>
    <name evidence="16" type="primary">CYP3025B1</name>
</gene>
<keyword evidence="11 14" id="KW-0408">Iron</keyword>
<evidence type="ECO:0000313" key="16">
    <source>
        <dbReference type="EMBL" id="AIL94157.1"/>
    </source>
</evidence>
<keyword evidence="10 15" id="KW-0560">Oxidoreductase</keyword>
<evidence type="ECO:0000256" key="3">
    <source>
        <dbReference type="ARBA" id="ARBA00004174"/>
    </source>
</evidence>
<evidence type="ECO:0000256" key="9">
    <source>
        <dbReference type="ARBA" id="ARBA00022848"/>
    </source>
</evidence>
<evidence type="ECO:0000256" key="7">
    <source>
        <dbReference type="ARBA" id="ARBA00022723"/>
    </source>
</evidence>
<organism evidence="16">
    <name type="scientific">Tigriopus japonicus</name>
    <name type="common">Copepod</name>
    <dbReference type="NCBI Taxonomy" id="158387"/>
    <lineage>
        <taxon>Eukaryota</taxon>
        <taxon>Metazoa</taxon>
        <taxon>Ecdysozoa</taxon>
        <taxon>Arthropoda</taxon>
        <taxon>Crustacea</taxon>
        <taxon>Multicrustacea</taxon>
        <taxon>Hexanauplia</taxon>
        <taxon>Copepoda</taxon>
        <taxon>Harpacticoida</taxon>
        <taxon>Harpacticidae</taxon>
        <taxon>Tigriopus</taxon>
    </lineage>
</organism>
<reference evidence="16" key="1">
    <citation type="submission" date="2013-09" db="EMBL/GenBank/DDBJ databases">
        <authorList>
            <person name="Lee J.-S."/>
        </authorList>
    </citation>
    <scope>NUCLEOTIDE SEQUENCE</scope>
</reference>
<evidence type="ECO:0000256" key="12">
    <source>
        <dbReference type="ARBA" id="ARBA00023033"/>
    </source>
</evidence>
<protein>
    <submittedName>
        <fullName evidence="16">Cytochrome P450 CYP3025B1</fullName>
    </submittedName>
</protein>
<comment type="similarity">
    <text evidence="5 15">Belongs to the cytochrome P450 family.</text>
</comment>
<evidence type="ECO:0000256" key="14">
    <source>
        <dbReference type="PIRSR" id="PIRSR602403-1"/>
    </source>
</evidence>
<feature type="binding site" description="axial binding residue" evidence="14">
    <location>
        <position position="480"/>
    </location>
    <ligand>
        <name>heme</name>
        <dbReference type="ChEBI" id="CHEBI:30413"/>
    </ligand>
    <ligandPart>
        <name>Fe</name>
        <dbReference type="ChEBI" id="CHEBI:18248"/>
    </ligandPart>
</feature>
<evidence type="ECO:0000256" key="2">
    <source>
        <dbReference type="ARBA" id="ARBA00003690"/>
    </source>
</evidence>
<dbReference type="FunFam" id="1.10.630.10:FF:000042">
    <property type="entry name" value="Cytochrome P450"/>
    <property type="match status" value="1"/>
</dbReference>
<evidence type="ECO:0000256" key="5">
    <source>
        <dbReference type="ARBA" id="ARBA00010617"/>
    </source>
</evidence>
<reference evidence="16" key="2">
    <citation type="journal article" date="2014" name="Aquat. Toxicol.">
        <title>Crude oil exposure results in oxidative stress-mediated dysfunctional development and reproduction in the copepod Tigriopus japonicus and modulates expression of cytochrome P450 (CYP) genes.</title>
        <authorList>
            <person name="Han J."/>
            <person name="Won E.J."/>
            <person name="Hwang D.S."/>
            <person name="Shin K.H."/>
            <person name="Lee Y.S."/>
            <person name="Leung K.M."/>
            <person name="Lee S.J."/>
            <person name="Lee J.S."/>
        </authorList>
    </citation>
    <scope>NUCLEOTIDE SEQUENCE</scope>
</reference>
<dbReference type="Gene3D" id="1.10.630.10">
    <property type="entry name" value="Cytochrome P450"/>
    <property type="match status" value="1"/>
</dbReference>
<dbReference type="Pfam" id="PF00067">
    <property type="entry name" value="p450"/>
    <property type="match status" value="1"/>
</dbReference>
<dbReference type="PANTHER" id="PTHR24292:SF54">
    <property type="entry name" value="CYP9F3-RELATED"/>
    <property type="match status" value="1"/>
</dbReference>
<dbReference type="PRINTS" id="PR00465">
    <property type="entry name" value="EP450IV"/>
</dbReference>
<dbReference type="PROSITE" id="PS00086">
    <property type="entry name" value="CYTOCHROME_P450"/>
    <property type="match status" value="1"/>
</dbReference>
<dbReference type="SUPFAM" id="SSF48264">
    <property type="entry name" value="Cytochrome P450"/>
    <property type="match status" value="1"/>
</dbReference>
<dbReference type="AlphaFoldDB" id="A0A088DJD1"/>
<evidence type="ECO:0000256" key="13">
    <source>
        <dbReference type="ARBA" id="ARBA00023136"/>
    </source>
</evidence>
<evidence type="ECO:0000256" key="10">
    <source>
        <dbReference type="ARBA" id="ARBA00023002"/>
    </source>
</evidence>
<keyword evidence="13" id="KW-0472">Membrane</keyword>
<comment type="function">
    <text evidence="2">May be involved in the metabolism of insect hormones and in the breakdown of synthetic insecticides.</text>
</comment>
<keyword evidence="8" id="KW-0256">Endoplasmic reticulum</keyword>
<proteinExistence type="evidence at transcript level"/>
<keyword evidence="12 15" id="KW-0503">Monooxygenase</keyword>
<evidence type="ECO:0000256" key="11">
    <source>
        <dbReference type="ARBA" id="ARBA00023004"/>
    </source>
</evidence>
<dbReference type="GO" id="GO:0020037">
    <property type="term" value="F:heme binding"/>
    <property type="evidence" value="ECO:0007669"/>
    <property type="project" value="InterPro"/>
</dbReference>
<dbReference type="EMBL" id="KF640003">
    <property type="protein sequence ID" value="AIL94157.1"/>
    <property type="molecule type" value="mRNA"/>
</dbReference>
<evidence type="ECO:0000256" key="8">
    <source>
        <dbReference type="ARBA" id="ARBA00022824"/>
    </source>
</evidence>
<dbReference type="GO" id="GO:0005506">
    <property type="term" value="F:iron ion binding"/>
    <property type="evidence" value="ECO:0007669"/>
    <property type="project" value="InterPro"/>
</dbReference>
<keyword evidence="6 14" id="KW-0349">Heme</keyword>
<keyword evidence="9" id="KW-0492">Microsome</keyword>
<comment type="subcellular location">
    <subcellularLocation>
        <location evidence="4">Endoplasmic reticulum membrane</location>
        <topology evidence="4">Peripheral membrane protein</topology>
    </subcellularLocation>
    <subcellularLocation>
        <location evidence="3">Microsome membrane</location>
        <topology evidence="3">Peripheral membrane protein</topology>
    </subcellularLocation>
</comment>
<evidence type="ECO:0000256" key="1">
    <source>
        <dbReference type="ARBA" id="ARBA00001971"/>
    </source>
</evidence>
<accession>A0A088DJD1</accession>
<dbReference type="InterPro" id="IPR036396">
    <property type="entry name" value="Cyt_P450_sf"/>
</dbReference>
<dbReference type="GO" id="GO:0004497">
    <property type="term" value="F:monooxygenase activity"/>
    <property type="evidence" value="ECO:0007669"/>
    <property type="project" value="UniProtKB-KW"/>
</dbReference>
<keyword evidence="7 14" id="KW-0479">Metal-binding</keyword>
<evidence type="ECO:0000256" key="4">
    <source>
        <dbReference type="ARBA" id="ARBA00004406"/>
    </source>
</evidence>